<feature type="transmembrane region" description="Helical" evidence="1">
    <location>
        <begin position="34"/>
        <end position="56"/>
    </location>
</feature>
<feature type="transmembrane region" description="Helical" evidence="1">
    <location>
        <begin position="68"/>
        <end position="87"/>
    </location>
</feature>
<keyword evidence="1" id="KW-0472">Membrane</keyword>
<comment type="caution">
    <text evidence="2">The sequence shown here is derived from an EMBL/GenBank/DDBJ whole genome shotgun (WGS) entry which is preliminary data.</text>
</comment>
<reference evidence="2 3" key="1">
    <citation type="submission" date="2017-08" db="EMBL/GenBank/DDBJ databases">
        <title>Meningococcal Conjunctivitis and Endemic Carriage at a Military Recruit Training Center.</title>
        <authorList>
            <person name="Bobb A.J."/>
            <person name="Galac M.R."/>
            <person name="Snesrud E."/>
            <person name="Clagett C.D."/>
        </authorList>
    </citation>
    <scope>NUCLEOTIDE SEQUENCE [LARGE SCALE GENOMIC DNA]</scope>
    <source>
        <strain evidence="2 3">MRSN431200</strain>
    </source>
</reference>
<dbReference type="Proteomes" id="UP000260504">
    <property type="component" value="Unassembled WGS sequence"/>
</dbReference>
<gene>
    <name evidence="2" type="ORF">CIJ84_12020</name>
</gene>
<organism evidence="2 3">
    <name type="scientific">Neisseria meningitidis</name>
    <dbReference type="NCBI Taxonomy" id="487"/>
    <lineage>
        <taxon>Bacteria</taxon>
        <taxon>Pseudomonadati</taxon>
        <taxon>Pseudomonadota</taxon>
        <taxon>Betaproteobacteria</taxon>
        <taxon>Neisseriales</taxon>
        <taxon>Neisseriaceae</taxon>
        <taxon>Neisseria</taxon>
    </lineage>
</organism>
<sequence>MIAKSLFFRCQKIYFIYFILFICLYLNISYDGEIFIYFIMNFTHLLICHGILLVFCRIFPYENIPFTIFLNFISLFLIFLPLIFTIRELIDSYYIESIINLFLILIPHVIFLIYLKGKQI</sequence>
<keyword evidence="1" id="KW-0812">Transmembrane</keyword>
<dbReference type="AlphaFoldDB" id="A0AB37K4X4"/>
<feature type="transmembrane region" description="Helical" evidence="1">
    <location>
        <begin position="12"/>
        <end position="28"/>
    </location>
</feature>
<evidence type="ECO:0000256" key="1">
    <source>
        <dbReference type="SAM" id="Phobius"/>
    </source>
</evidence>
<keyword evidence="1" id="KW-1133">Transmembrane helix</keyword>
<evidence type="ECO:0000313" key="2">
    <source>
        <dbReference type="EMBL" id="RGB13421.1"/>
    </source>
</evidence>
<feature type="transmembrane region" description="Helical" evidence="1">
    <location>
        <begin position="93"/>
        <end position="115"/>
    </location>
</feature>
<protein>
    <submittedName>
        <fullName evidence="2">Uncharacterized protein</fullName>
    </submittedName>
</protein>
<proteinExistence type="predicted"/>
<accession>A0AB37K4X4</accession>
<evidence type="ECO:0000313" key="3">
    <source>
        <dbReference type="Proteomes" id="UP000260504"/>
    </source>
</evidence>
<name>A0AB37K4X4_NEIME</name>
<dbReference type="EMBL" id="NVYQ01000190">
    <property type="protein sequence ID" value="RGB13421.1"/>
    <property type="molecule type" value="Genomic_DNA"/>
</dbReference>